<proteinExistence type="inferred from homology"/>
<dbReference type="InterPro" id="IPR011063">
    <property type="entry name" value="TilS/TtcA_N"/>
</dbReference>
<reference evidence="10 11" key="1">
    <citation type="submission" date="2017-09" db="EMBL/GenBank/DDBJ databases">
        <title>Complete Genome Sequences of Two Strains of the Meat Spoilage Bacterium Brochothrix thermosphacta Isolated from Ground Chicken.</title>
        <authorList>
            <person name="Paoli G.C."/>
            <person name="Wijey C."/>
            <person name="Chen C.-Y."/>
            <person name="Nguyen L."/>
            <person name="Yan X."/>
            <person name="Irwin P.L."/>
        </authorList>
    </citation>
    <scope>NUCLEOTIDE SEQUENCE [LARGE SCALE GENOMIC DNA]</scope>
    <source>
        <strain evidence="10 11">BI</strain>
    </source>
</reference>
<keyword evidence="5 8" id="KW-0547">Nucleotide-binding</keyword>
<dbReference type="EMBL" id="CP023483">
    <property type="protein sequence ID" value="ATF26029.1"/>
    <property type="molecule type" value="Genomic_DNA"/>
</dbReference>
<evidence type="ECO:0000256" key="2">
    <source>
        <dbReference type="ARBA" id="ARBA00022490"/>
    </source>
</evidence>
<evidence type="ECO:0000259" key="9">
    <source>
        <dbReference type="SMART" id="SM00977"/>
    </source>
</evidence>
<accession>A0A1D2LGT6</accession>
<evidence type="ECO:0000256" key="8">
    <source>
        <dbReference type="HAMAP-Rule" id="MF_01161"/>
    </source>
</evidence>
<dbReference type="SUPFAM" id="SSF56037">
    <property type="entry name" value="PheT/TilS domain"/>
    <property type="match status" value="1"/>
</dbReference>
<dbReference type="STRING" id="2756.BFR44_05590"/>
<feature type="binding site" evidence="8">
    <location>
        <begin position="28"/>
        <end position="33"/>
    </location>
    <ligand>
        <name>ATP</name>
        <dbReference type="ChEBI" id="CHEBI:30616"/>
    </ligand>
</feature>
<dbReference type="GO" id="GO:0005524">
    <property type="term" value="F:ATP binding"/>
    <property type="evidence" value="ECO:0007669"/>
    <property type="project" value="UniProtKB-UniRule"/>
</dbReference>
<comment type="subcellular location">
    <subcellularLocation>
        <location evidence="1 8">Cytoplasm</location>
    </subcellularLocation>
</comment>
<dbReference type="SUPFAM" id="SSF52402">
    <property type="entry name" value="Adenine nucleotide alpha hydrolases-like"/>
    <property type="match status" value="1"/>
</dbReference>
<name>A0A1D2LGT6_BROTH</name>
<dbReference type="EC" id="6.3.4.19" evidence="8"/>
<dbReference type="InterPro" id="IPR012796">
    <property type="entry name" value="Lysidine-tRNA-synth_C"/>
</dbReference>
<dbReference type="GO" id="GO:0005737">
    <property type="term" value="C:cytoplasm"/>
    <property type="evidence" value="ECO:0007669"/>
    <property type="project" value="UniProtKB-SubCell"/>
</dbReference>
<comment type="catalytic activity">
    <reaction evidence="7 8">
        <text>cytidine(34) in tRNA(Ile2) + L-lysine + ATP = lysidine(34) in tRNA(Ile2) + AMP + diphosphate + H(+)</text>
        <dbReference type="Rhea" id="RHEA:43744"/>
        <dbReference type="Rhea" id="RHEA-COMP:10625"/>
        <dbReference type="Rhea" id="RHEA-COMP:10670"/>
        <dbReference type="ChEBI" id="CHEBI:15378"/>
        <dbReference type="ChEBI" id="CHEBI:30616"/>
        <dbReference type="ChEBI" id="CHEBI:32551"/>
        <dbReference type="ChEBI" id="CHEBI:33019"/>
        <dbReference type="ChEBI" id="CHEBI:82748"/>
        <dbReference type="ChEBI" id="CHEBI:83665"/>
        <dbReference type="ChEBI" id="CHEBI:456215"/>
        <dbReference type="EC" id="6.3.4.19"/>
    </reaction>
</comment>
<evidence type="ECO:0000256" key="6">
    <source>
        <dbReference type="ARBA" id="ARBA00022840"/>
    </source>
</evidence>
<dbReference type="GO" id="GO:0032267">
    <property type="term" value="F:tRNA(Ile)-lysidine synthase activity"/>
    <property type="evidence" value="ECO:0007669"/>
    <property type="project" value="UniProtKB-EC"/>
</dbReference>
<evidence type="ECO:0000256" key="7">
    <source>
        <dbReference type="ARBA" id="ARBA00048539"/>
    </source>
</evidence>
<keyword evidence="6 8" id="KW-0067">ATP-binding</keyword>
<keyword evidence="3 8" id="KW-0436">Ligase</keyword>
<dbReference type="PANTHER" id="PTHR43033">
    <property type="entry name" value="TRNA(ILE)-LYSIDINE SYNTHASE-RELATED"/>
    <property type="match status" value="1"/>
</dbReference>
<dbReference type="Gene3D" id="3.30.465.60">
    <property type="match status" value="1"/>
</dbReference>
<dbReference type="OrthoDB" id="9807403at2"/>
<dbReference type="SMART" id="SM00977">
    <property type="entry name" value="TilS_C"/>
    <property type="match status" value="1"/>
</dbReference>
<comment type="similarity">
    <text evidence="8">Belongs to the tRNA(Ile)-lysidine synthase family.</text>
</comment>
<dbReference type="Gene3D" id="3.40.50.620">
    <property type="entry name" value="HUPs"/>
    <property type="match status" value="1"/>
</dbReference>
<dbReference type="Pfam" id="PF01171">
    <property type="entry name" value="ATP_bind_3"/>
    <property type="match status" value="1"/>
</dbReference>
<dbReference type="InterPro" id="IPR012094">
    <property type="entry name" value="tRNA_Ile_lys_synt"/>
</dbReference>
<protein>
    <recommendedName>
        <fullName evidence="8">tRNA(Ile)-lysidine synthase</fullName>
        <ecNumber evidence="8">6.3.4.19</ecNumber>
    </recommendedName>
    <alternativeName>
        <fullName evidence="8">tRNA(Ile)-2-lysyl-cytidine synthase</fullName>
    </alternativeName>
    <alternativeName>
        <fullName evidence="8">tRNA(Ile)-lysidine synthetase</fullName>
    </alternativeName>
</protein>
<keyword evidence="4 8" id="KW-0819">tRNA processing</keyword>
<dbReference type="InterPro" id="IPR012795">
    <property type="entry name" value="tRNA_Ile_lys_synt_N"/>
</dbReference>
<evidence type="ECO:0000313" key="10">
    <source>
        <dbReference type="EMBL" id="ATF26029.1"/>
    </source>
</evidence>
<dbReference type="GO" id="GO:0006400">
    <property type="term" value="P:tRNA modification"/>
    <property type="evidence" value="ECO:0007669"/>
    <property type="project" value="UniProtKB-UniRule"/>
</dbReference>
<dbReference type="PANTHER" id="PTHR43033:SF1">
    <property type="entry name" value="TRNA(ILE)-LYSIDINE SYNTHASE-RELATED"/>
    <property type="match status" value="1"/>
</dbReference>
<evidence type="ECO:0000313" key="11">
    <source>
        <dbReference type="Proteomes" id="UP000243591"/>
    </source>
</evidence>
<dbReference type="AlphaFoldDB" id="A0A1D2LGT6"/>
<feature type="domain" description="Lysidine-tRNA(Ile) synthetase C-terminal" evidence="9">
    <location>
        <begin position="384"/>
        <end position="459"/>
    </location>
</feature>
<evidence type="ECO:0000256" key="5">
    <source>
        <dbReference type="ARBA" id="ARBA00022741"/>
    </source>
</evidence>
<evidence type="ECO:0000256" key="4">
    <source>
        <dbReference type="ARBA" id="ARBA00022694"/>
    </source>
</evidence>
<dbReference type="InterPro" id="IPR014729">
    <property type="entry name" value="Rossmann-like_a/b/a_fold"/>
</dbReference>
<sequence>MIFNKQVETYSQQHELLRPGDHYLLGVSGGVDSIVLLHYFVNNPMLNKQLTVVHVNHQLRPEADMEAKFVREICEAYDVPFMEKIIDVQGIQKSEKIGLEEAARQGRYRCFEEVMVSVEASSLVLAHHADDQVETILMRLTRGSQGSGYAGMPIKRAFSRGQLIRPFLAVTKKDIMLYAKANKLKHVEDASNAEDDATRNRFRHHVVPLLQQENQQVAKQFSAFHEEQTDLSEFATTMMLKQIEDVILKEDKRYVVQIEKFKKLHKIIQTLMIRQVIRELLPDNSVSISKNNIIDVLDLLKAASPSAKLYLPSGLQLFRVYDEAYFQFDNMEKSERFYYEMQPLTTVQLPGNGSISCEILTEDTIIHPEKTQLVLNATDIEFPLIIRSRLPGDRIKLKKTGGTRKLKNILIDEKIPQHLRDGIPVVTDATGEIIWLPTLKHSAFLACVNKKQQQYLIQYNSL</sequence>
<gene>
    <name evidence="8 10" type="primary">tilS</name>
    <name evidence="10" type="ORF">CNY62_06215</name>
</gene>
<organism evidence="10 11">
    <name type="scientific">Brochothrix thermosphacta</name>
    <name type="common">Microbacterium thermosphactum</name>
    <dbReference type="NCBI Taxonomy" id="2756"/>
    <lineage>
        <taxon>Bacteria</taxon>
        <taxon>Bacillati</taxon>
        <taxon>Bacillota</taxon>
        <taxon>Bacilli</taxon>
        <taxon>Bacillales</taxon>
        <taxon>Listeriaceae</taxon>
        <taxon>Brochothrix</taxon>
    </lineage>
</organism>
<comment type="function">
    <text evidence="8">Ligates lysine onto the cytidine present at position 34 of the AUA codon-specific tRNA(Ile) that contains the anticodon CAU, in an ATP-dependent manner. Cytidine is converted to lysidine, thus changing the amino acid specificity of the tRNA from methionine to isoleucine.</text>
</comment>
<dbReference type="CDD" id="cd01992">
    <property type="entry name" value="TilS_N"/>
    <property type="match status" value="1"/>
</dbReference>
<dbReference type="HAMAP" id="MF_01161">
    <property type="entry name" value="tRNA_Ile_lys_synt"/>
    <property type="match status" value="1"/>
</dbReference>
<evidence type="ECO:0000256" key="3">
    <source>
        <dbReference type="ARBA" id="ARBA00022598"/>
    </source>
</evidence>
<comment type="domain">
    <text evidence="8">The N-terminal region contains the highly conserved SGGXDS motif, predicted to be a P-loop motif involved in ATP binding.</text>
</comment>
<keyword evidence="11" id="KW-1185">Reference proteome</keyword>
<dbReference type="NCBIfam" id="TIGR02432">
    <property type="entry name" value="lysidine_TilS_N"/>
    <property type="match status" value="1"/>
</dbReference>
<keyword evidence="2 8" id="KW-0963">Cytoplasm</keyword>
<dbReference type="NCBIfam" id="TIGR02433">
    <property type="entry name" value="lysidine_TilS_C"/>
    <property type="match status" value="1"/>
</dbReference>
<dbReference type="Pfam" id="PF11734">
    <property type="entry name" value="TilS_C"/>
    <property type="match status" value="1"/>
</dbReference>
<dbReference type="KEGG" id="bths:CNY62_06215"/>
<evidence type="ECO:0000256" key="1">
    <source>
        <dbReference type="ARBA" id="ARBA00004496"/>
    </source>
</evidence>
<dbReference type="Proteomes" id="UP000243591">
    <property type="component" value="Chromosome"/>
</dbReference>
<dbReference type="RefSeq" id="WP_069125036.1">
    <property type="nucleotide sequence ID" value="NZ_CP023483.1"/>
</dbReference>